<dbReference type="EMBL" id="BQMJ01000059">
    <property type="protein sequence ID" value="GJQ14770.1"/>
    <property type="molecule type" value="Genomic_DNA"/>
</dbReference>
<dbReference type="GO" id="GO:0005829">
    <property type="term" value="C:cytosol"/>
    <property type="evidence" value="ECO:0007669"/>
    <property type="project" value="TreeGrafter"/>
</dbReference>
<evidence type="ECO:0000313" key="11">
    <source>
        <dbReference type="EMBL" id="GJQ14770.1"/>
    </source>
</evidence>
<dbReference type="InterPro" id="IPR001433">
    <property type="entry name" value="OxRdtase_FAD/NAD-bd"/>
</dbReference>
<accession>A0A9C7UTQ4</accession>
<evidence type="ECO:0000256" key="6">
    <source>
        <dbReference type="ARBA" id="ARBA00022827"/>
    </source>
</evidence>
<dbReference type="Gene3D" id="3.40.50.360">
    <property type="match status" value="1"/>
</dbReference>
<evidence type="ECO:0000256" key="2">
    <source>
        <dbReference type="ARBA" id="ARBA00001974"/>
    </source>
</evidence>
<evidence type="ECO:0008006" key="13">
    <source>
        <dbReference type="Google" id="ProtNLM"/>
    </source>
</evidence>
<dbReference type="Gene3D" id="2.40.30.10">
    <property type="entry name" value="Translation factors"/>
    <property type="match status" value="1"/>
</dbReference>
<reference evidence="11" key="2">
    <citation type="submission" date="2022-01" db="EMBL/GenBank/DDBJ databases">
        <authorList>
            <person name="Hirooka S."/>
            <person name="Miyagishima S.Y."/>
        </authorList>
    </citation>
    <scope>NUCLEOTIDE SEQUENCE</scope>
    <source>
        <strain evidence="11">NBRC 102759</strain>
    </source>
</reference>
<comment type="cofactor">
    <cofactor evidence="1">
        <name>FMN</name>
        <dbReference type="ChEBI" id="CHEBI:58210"/>
    </cofactor>
</comment>
<comment type="caution">
    <text evidence="11">The sequence shown here is derived from an EMBL/GenBank/DDBJ whole genome shotgun (WGS) entry which is preliminary data.</text>
</comment>
<keyword evidence="12" id="KW-1185">Reference proteome</keyword>
<dbReference type="GO" id="GO:0050660">
    <property type="term" value="F:flavin adenine dinucleotide binding"/>
    <property type="evidence" value="ECO:0007669"/>
    <property type="project" value="TreeGrafter"/>
</dbReference>
<dbReference type="PRINTS" id="PR00371">
    <property type="entry name" value="FPNCR"/>
</dbReference>
<keyword evidence="5" id="KW-0288">FMN</keyword>
<dbReference type="SUPFAM" id="SSF52218">
    <property type="entry name" value="Flavoproteins"/>
    <property type="match status" value="1"/>
</dbReference>
<evidence type="ECO:0000256" key="8">
    <source>
        <dbReference type="ARBA" id="ARBA00023002"/>
    </source>
</evidence>
<reference evidence="11" key="1">
    <citation type="journal article" date="2022" name="Proc. Natl. Acad. Sci. U.S.A.">
        <title>Life cycle and functional genomics of the unicellular red alga Galdieria for elucidating algal and plant evolution and industrial use.</title>
        <authorList>
            <person name="Hirooka S."/>
            <person name="Itabashi T."/>
            <person name="Ichinose T.M."/>
            <person name="Onuma R."/>
            <person name="Fujiwara T."/>
            <person name="Yamashita S."/>
            <person name="Jong L.W."/>
            <person name="Tomita R."/>
            <person name="Iwane A.H."/>
            <person name="Miyagishima S.Y."/>
        </authorList>
    </citation>
    <scope>NUCLEOTIDE SEQUENCE</scope>
    <source>
        <strain evidence="11">NBRC 102759</strain>
    </source>
</reference>
<dbReference type="InterPro" id="IPR017938">
    <property type="entry name" value="Riboflavin_synthase-like_b-brl"/>
</dbReference>
<sequence>MRLLYATETGTAAELSLLAAEYFAKYTNHLKVLEVAEYDYTQLPLEDIVLFIVSTTGDGEVPQDMKQFWRFLLRKSLPSNSLSRVQYAVFGLGDSSYLRFNAAARKLDKRLQDLGAIPLLPIKLGDEQERIGLEGALRDWLVQLTTRLQLEEMCTNYSTDHIYYYRVIERKEPLESVKSTSVDKWNAGECRASHQSFWEARVVSNQLLVAEDCEHEVRQISLESPSIPYRPGDVVYIYPKNSAAQVGKLIKMMGYNPKQVLEIERLNDIAPVLNLNCTCTLESLVASQFDLCALPRRTFFRKLAKFATDPEERDRLLYLSTSEGADDFRQYVTIERHHILMCLRDFPSARPGIEDLIQFLPRLRPRPFSIASSPSYHRGFIEVCVSVVNYQDCFGFWRQGLCSSFLKRSRCGDIIPVFIQRGSLKFPHGMDNRPCIMIGPGTGVSPFRSYLWECFVHSRQLIAPESCRILFFGCRYEQKDFLYKEEWEKLKQAHILSQLHTAFSRDSSKKVYVQDRLKEQTEVIKELVLKGGIIFVAGSAKQMPRDVREALQQVISTFVSSEKEAESYLKKMEASGRLQIECWS</sequence>
<dbReference type="Pfam" id="PF00667">
    <property type="entry name" value="FAD_binding_1"/>
    <property type="match status" value="1"/>
</dbReference>
<dbReference type="InterPro" id="IPR008254">
    <property type="entry name" value="Flavodoxin/NO_synth"/>
</dbReference>
<proteinExistence type="predicted"/>
<name>A0A9C7UTQ4_9RHOD</name>
<dbReference type="InterPro" id="IPR001094">
    <property type="entry name" value="Flavdoxin-like"/>
</dbReference>
<keyword evidence="8" id="KW-0560">Oxidoreductase</keyword>
<dbReference type="InterPro" id="IPR017927">
    <property type="entry name" value="FAD-bd_FR_type"/>
</dbReference>
<dbReference type="InterPro" id="IPR029039">
    <property type="entry name" value="Flavoprotein-like_sf"/>
</dbReference>
<dbReference type="PROSITE" id="PS50902">
    <property type="entry name" value="FLAVODOXIN_LIKE"/>
    <property type="match status" value="1"/>
</dbReference>
<dbReference type="InterPro" id="IPR023173">
    <property type="entry name" value="NADPH_Cyt_P450_Rdtase_alpha"/>
</dbReference>
<dbReference type="Gene3D" id="3.40.50.80">
    <property type="entry name" value="Nucleotide-binding domain of ferredoxin-NADP reductase (FNR) module"/>
    <property type="match status" value="1"/>
</dbReference>
<gene>
    <name evidence="11" type="ORF">GpartN1_g6561.t1</name>
</gene>
<evidence type="ECO:0000256" key="7">
    <source>
        <dbReference type="ARBA" id="ARBA00022857"/>
    </source>
</evidence>
<dbReference type="Pfam" id="PF00258">
    <property type="entry name" value="Flavodoxin_1"/>
    <property type="match status" value="1"/>
</dbReference>
<dbReference type="PRINTS" id="PR00369">
    <property type="entry name" value="FLAVODOXIN"/>
</dbReference>
<evidence type="ECO:0000256" key="1">
    <source>
        <dbReference type="ARBA" id="ARBA00001917"/>
    </source>
</evidence>
<keyword evidence="7" id="KW-0521">NADP</keyword>
<evidence type="ECO:0000256" key="5">
    <source>
        <dbReference type="ARBA" id="ARBA00022643"/>
    </source>
</evidence>
<dbReference type="Gene3D" id="1.20.990.10">
    <property type="entry name" value="NADPH-cytochrome p450 Reductase, Chain A, domain 3"/>
    <property type="match status" value="1"/>
</dbReference>
<dbReference type="InterPro" id="IPR001709">
    <property type="entry name" value="Flavoprot_Pyr_Nucl_cyt_Rdtase"/>
</dbReference>
<keyword evidence="3" id="KW-0963">Cytoplasm</keyword>
<dbReference type="PANTHER" id="PTHR19384">
    <property type="entry name" value="NITRIC OXIDE SYNTHASE-RELATED"/>
    <property type="match status" value="1"/>
</dbReference>
<dbReference type="Proteomes" id="UP001061958">
    <property type="component" value="Unassembled WGS sequence"/>
</dbReference>
<evidence type="ECO:0000259" key="9">
    <source>
        <dbReference type="PROSITE" id="PS50902"/>
    </source>
</evidence>
<keyword evidence="4" id="KW-0285">Flavoprotein</keyword>
<comment type="cofactor">
    <cofactor evidence="2">
        <name>FAD</name>
        <dbReference type="ChEBI" id="CHEBI:57692"/>
    </cofactor>
</comment>
<protein>
    <recommendedName>
        <fullName evidence="13">NADPH-dependent FMN and FAD-containing oxidoreductase</fullName>
    </recommendedName>
</protein>
<evidence type="ECO:0000259" key="10">
    <source>
        <dbReference type="PROSITE" id="PS51384"/>
    </source>
</evidence>
<dbReference type="OrthoDB" id="1856718at2759"/>
<evidence type="ECO:0000313" key="12">
    <source>
        <dbReference type="Proteomes" id="UP001061958"/>
    </source>
</evidence>
<organism evidence="11 12">
    <name type="scientific">Galdieria partita</name>
    <dbReference type="NCBI Taxonomy" id="83374"/>
    <lineage>
        <taxon>Eukaryota</taxon>
        <taxon>Rhodophyta</taxon>
        <taxon>Bangiophyceae</taxon>
        <taxon>Galdieriales</taxon>
        <taxon>Galdieriaceae</taxon>
        <taxon>Galdieria</taxon>
    </lineage>
</organism>
<feature type="domain" description="FAD-binding FR-type" evidence="10">
    <location>
        <begin position="195"/>
        <end position="427"/>
    </location>
</feature>
<keyword evidence="6" id="KW-0274">FAD</keyword>
<evidence type="ECO:0000256" key="3">
    <source>
        <dbReference type="ARBA" id="ARBA00022490"/>
    </source>
</evidence>
<dbReference type="AlphaFoldDB" id="A0A9C7UTQ4"/>
<dbReference type="SUPFAM" id="SSF52343">
    <property type="entry name" value="Ferredoxin reductase-like, C-terminal NADP-linked domain"/>
    <property type="match status" value="1"/>
</dbReference>
<feature type="domain" description="Flavodoxin-like" evidence="9">
    <location>
        <begin position="1"/>
        <end position="145"/>
    </location>
</feature>
<dbReference type="FunFam" id="3.40.50.80:FF:000030">
    <property type="entry name" value="NADPH-dependent diflavin oxidoreductase 1"/>
    <property type="match status" value="1"/>
</dbReference>
<dbReference type="InterPro" id="IPR039261">
    <property type="entry name" value="FNR_nucleotide-bd"/>
</dbReference>
<dbReference type="SUPFAM" id="SSF63380">
    <property type="entry name" value="Riboflavin synthase domain-like"/>
    <property type="match status" value="1"/>
</dbReference>
<dbReference type="GO" id="GO:0010181">
    <property type="term" value="F:FMN binding"/>
    <property type="evidence" value="ECO:0007669"/>
    <property type="project" value="InterPro"/>
</dbReference>
<dbReference type="PANTHER" id="PTHR19384:SF10">
    <property type="entry name" value="NADPH-DEPENDENT DIFLAVIN OXIDOREDUCTASE 1"/>
    <property type="match status" value="1"/>
</dbReference>
<dbReference type="Pfam" id="PF00175">
    <property type="entry name" value="NAD_binding_1"/>
    <property type="match status" value="1"/>
</dbReference>
<dbReference type="InterPro" id="IPR003097">
    <property type="entry name" value="CysJ-like_FAD-binding"/>
</dbReference>
<evidence type="ECO:0000256" key="4">
    <source>
        <dbReference type="ARBA" id="ARBA00022630"/>
    </source>
</evidence>
<dbReference type="GO" id="GO:0016491">
    <property type="term" value="F:oxidoreductase activity"/>
    <property type="evidence" value="ECO:0007669"/>
    <property type="project" value="UniProtKB-KW"/>
</dbReference>
<dbReference type="PROSITE" id="PS51384">
    <property type="entry name" value="FAD_FR"/>
    <property type="match status" value="1"/>
</dbReference>